<dbReference type="InterPro" id="IPR048165">
    <property type="entry name" value="Bluetail_dom"/>
</dbReference>
<gene>
    <name evidence="2" type="ORF">HGD76_06435</name>
</gene>
<name>A0A6H2C6K8_DOLFA</name>
<feature type="domain" description="Tryptophan-rich" evidence="1">
    <location>
        <begin position="131"/>
        <end position="235"/>
    </location>
</feature>
<dbReference type="Pfam" id="PF07483">
    <property type="entry name" value="W_rich_C"/>
    <property type="match status" value="4"/>
</dbReference>
<reference evidence="2 3" key="1">
    <citation type="submission" date="2020-04" db="EMBL/GenBank/DDBJ databases">
        <title>Genome-Wide Identification of 5-Methylcytosine Sites in Bacterial Genomes By High-Throughput Sequencing of MspJI Restriction Fragments.</title>
        <authorList>
            <person name="Wu V."/>
        </authorList>
    </citation>
    <scope>NUCLEOTIDE SEQUENCE [LARGE SCALE GENOMIC DNA]</scope>
    <source>
        <strain evidence="2 3">CCAP 1403/13f</strain>
    </source>
</reference>
<feature type="domain" description="Tryptophan-rich" evidence="1">
    <location>
        <begin position="367"/>
        <end position="471"/>
    </location>
</feature>
<evidence type="ECO:0000313" key="3">
    <source>
        <dbReference type="Proteomes" id="UP000502433"/>
    </source>
</evidence>
<dbReference type="GO" id="GO:0005509">
    <property type="term" value="F:calcium ion binding"/>
    <property type="evidence" value="ECO:0007669"/>
    <property type="project" value="InterPro"/>
</dbReference>
<dbReference type="Pfam" id="PF00353">
    <property type="entry name" value="HemolysinCabind"/>
    <property type="match status" value="1"/>
</dbReference>
<dbReference type="AlphaFoldDB" id="A0A6H2C6K8"/>
<evidence type="ECO:0000313" key="2">
    <source>
        <dbReference type="EMBL" id="QJB46961.1"/>
    </source>
</evidence>
<dbReference type="PROSITE" id="PS00330">
    <property type="entry name" value="HEMOLYSIN_CALCIUM"/>
    <property type="match status" value="1"/>
</dbReference>
<dbReference type="InterPro" id="IPR001343">
    <property type="entry name" value="Hemolysn_Ca-bd"/>
</dbReference>
<feature type="domain" description="Tryptophan-rich" evidence="1">
    <location>
        <begin position="15"/>
        <end position="119"/>
    </location>
</feature>
<dbReference type="NCBIfam" id="NF041519">
    <property type="entry name" value="bluetail"/>
    <property type="match status" value="1"/>
</dbReference>
<dbReference type="EMBL" id="CP051206">
    <property type="protein sequence ID" value="QJB46961.1"/>
    <property type="molecule type" value="Genomic_DNA"/>
</dbReference>
<dbReference type="PRINTS" id="PR00313">
    <property type="entry name" value="CABNDNGRPT"/>
</dbReference>
<evidence type="ECO:0000259" key="1">
    <source>
        <dbReference type="Pfam" id="PF07483"/>
    </source>
</evidence>
<protein>
    <recommendedName>
        <fullName evidence="1">Tryptophan-rich domain-containing protein</fullName>
    </recommendedName>
</protein>
<dbReference type="InterPro" id="IPR018511">
    <property type="entry name" value="Hemolysin-typ_Ca-bd_CS"/>
</dbReference>
<feature type="domain" description="Tryptophan-rich" evidence="1">
    <location>
        <begin position="251"/>
        <end position="355"/>
    </location>
</feature>
<dbReference type="KEGG" id="dfs:HGD76_06435"/>
<sequence length="622" mass="66592">MTSPTYTPIESTGNTKLVKDITDKYFTQIGTNTPIAIKNGGQQIFQNIYPGWQTLAAETVNGENQVLWKNTAGNYLHIWRLDNNWNRVSSEGQFALNSAAAFTQETNFGIDTNGDGIIGSPYTTVESSGNTKLVKDTANKFFAQVGEGIPTAINNGGVQIFQNIYAGWQTLAAETVNGVNQVLWKNVSGNFLHIWRLDNNWNWVSSEGQFGFNSADAFTQETNFGIDANGDGVIGNPAGNPYILIESSGNTKLVKDTDNKFFAQVGQTIPTAIKNSGVQIFQNIYAGWQTLAAETVNNENQVLWKNTAGNYLHIWRLDNNWNWVSSEGQYALNSADAFTQETKFGIDANGDGVIGSGYTAIESAGNTKLVKDATNKYFAQVGTSTPTAIKNGGVQIFQDVYAGWQTLAAETVNGVNQVLWKNISGNFLHIWNLDNNWNWVSSEGQFALNSADALAKETVFGIDANSDGAIGNPSSLTLTGTSGNEFLVGGTNNDVLTGAGGKDTLTGGLGSDKFVYQNLTDSLLANFDVITDFNATPGNDLFRVSTALAGFVDVGAVNTLDAAGIGAKLAAFGSNYAAQFSFGQRTFVAINDAIAGFNAANDAIIEVTGLTGTLNVNNFVIV</sequence>
<organism evidence="2 3">
    <name type="scientific">Dolichospermum flos-aquae CCAP 1403/13F</name>
    <dbReference type="NCBI Taxonomy" id="315271"/>
    <lineage>
        <taxon>Bacteria</taxon>
        <taxon>Bacillati</taxon>
        <taxon>Cyanobacteriota</taxon>
        <taxon>Cyanophyceae</taxon>
        <taxon>Nostocales</taxon>
        <taxon>Aphanizomenonaceae</taxon>
        <taxon>Dolichospermum</taxon>
    </lineage>
</organism>
<dbReference type="Gene3D" id="2.150.10.10">
    <property type="entry name" value="Serralysin-like metalloprotease, C-terminal"/>
    <property type="match status" value="1"/>
</dbReference>
<dbReference type="InterPro" id="IPR011121">
    <property type="entry name" value="Trp-rich_dom"/>
</dbReference>
<proteinExistence type="predicted"/>
<dbReference type="GO" id="GO:0005615">
    <property type="term" value="C:extracellular space"/>
    <property type="evidence" value="ECO:0007669"/>
    <property type="project" value="InterPro"/>
</dbReference>
<accession>A0A6H2C6K8</accession>
<dbReference type="SUPFAM" id="SSF51120">
    <property type="entry name" value="beta-Roll"/>
    <property type="match status" value="1"/>
</dbReference>
<dbReference type="InterPro" id="IPR011049">
    <property type="entry name" value="Serralysin-like_metalloprot_C"/>
</dbReference>
<reference evidence="2 3" key="2">
    <citation type="submission" date="2020-04" db="EMBL/GenBank/DDBJ databases">
        <authorList>
            <person name="Fomenkov A."/>
            <person name="Anton B.P."/>
            <person name="Roberts R.J."/>
        </authorList>
    </citation>
    <scope>NUCLEOTIDE SEQUENCE [LARGE SCALE GENOMIC DNA]</scope>
    <source>
        <strain evidence="2 3">CCAP 1403/13f</strain>
    </source>
</reference>
<dbReference type="Proteomes" id="UP000502433">
    <property type="component" value="Chromosome"/>
</dbReference>